<dbReference type="EMBL" id="MGEQ01000003">
    <property type="protein sequence ID" value="OGL87045.1"/>
    <property type="molecule type" value="Genomic_DNA"/>
</dbReference>
<feature type="transmembrane region" description="Helical" evidence="2">
    <location>
        <begin position="29"/>
        <end position="46"/>
    </location>
</feature>
<accession>A0A1F7V9F2</accession>
<comment type="caution">
    <text evidence="3">The sequence shown here is derived from an EMBL/GenBank/DDBJ whole genome shotgun (WGS) entry which is preliminary data.</text>
</comment>
<evidence type="ECO:0000256" key="2">
    <source>
        <dbReference type="SAM" id="Phobius"/>
    </source>
</evidence>
<keyword evidence="2" id="KW-0812">Transmembrane</keyword>
<evidence type="ECO:0000313" key="4">
    <source>
        <dbReference type="Proteomes" id="UP000176593"/>
    </source>
</evidence>
<keyword evidence="2" id="KW-1133">Transmembrane helix</keyword>
<gene>
    <name evidence="3" type="ORF">A3I41_03805</name>
</gene>
<protein>
    <submittedName>
        <fullName evidence="3">Uncharacterized protein</fullName>
    </submittedName>
</protein>
<evidence type="ECO:0000313" key="3">
    <source>
        <dbReference type="EMBL" id="OGL87045.1"/>
    </source>
</evidence>
<reference evidence="3 4" key="1">
    <citation type="journal article" date="2016" name="Nat. Commun.">
        <title>Thousands of microbial genomes shed light on interconnected biogeochemical processes in an aquifer system.</title>
        <authorList>
            <person name="Anantharaman K."/>
            <person name="Brown C.T."/>
            <person name="Hug L.A."/>
            <person name="Sharon I."/>
            <person name="Castelle C.J."/>
            <person name="Probst A.J."/>
            <person name="Thomas B.C."/>
            <person name="Singh A."/>
            <person name="Wilkins M.J."/>
            <person name="Karaoz U."/>
            <person name="Brodie E.L."/>
            <person name="Williams K.H."/>
            <person name="Hubbard S.S."/>
            <person name="Banfield J.F."/>
        </authorList>
    </citation>
    <scope>NUCLEOTIDE SEQUENCE [LARGE SCALE GENOMIC DNA]</scope>
</reference>
<feature type="region of interest" description="Disordered" evidence="1">
    <location>
        <begin position="125"/>
        <end position="155"/>
    </location>
</feature>
<feature type="transmembrane region" description="Helical" evidence="2">
    <location>
        <begin position="58"/>
        <end position="79"/>
    </location>
</feature>
<keyword evidence="2" id="KW-0472">Membrane</keyword>
<evidence type="ECO:0000256" key="1">
    <source>
        <dbReference type="SAM" id="MobiDB-lite"/>
    </source>
</evidence>
<proteinExistence type="predicted"/>
<feature type="compositionally biased region" description="Pro residues" evidence="1">
    <location>
        <begin position="131"/>
        <end position="140"/>
    </location>
</feature>
<dbReference type="Proteomes" id="UP000176593">
    <property type="component" value="Unassembled WGS sequence"/>
</dbReference>
<feature type="transmembrane region" description="Helical" evidence="2">
    <location>
        <begin position="88"/>
        <end position="108"/>
    </location>
</feature>
<dbReference type="AlphaFoldDB" id="A0A1F7V9F2"/>
<organism evidence="3 4">
    <name type="scientific">Candidatus Uhrbacteria bacterium RIFCSPLOWO2_02_FULL_48_18</name>
    <dbReference type="NCBI Taxonomy" id="1802408"/>
    <lineage>
        <taxon>Bacteria</taxon>
        <taxon>Candidatus Uhriibacteriota</taxon>
    </lineage>
</organism>
<feature type="transmembrane region" description="Helical" evidence="2">
    <location>
        <begin position="6"/>
        <end position="22"/>
    </location>
</feature>
<sequence length="175" mass="19030">MVSLLEIIFATVTLVWAGLLVYRQNWLVAYKAAAYLLGAFLLFAMWNRPLAGQWGMTSYGPFIVILATIGVAIVGNWAYRRWSADNRVTIAIAIMSLGLVLVFWYPFFVAGPSSITPSIPTAPTPVASAPTPAPSAPPSSAPVSRPRRAPQVFDLSDCPNLSYEWQKDLGCPQAN</sequence>
<name>A0A1F7V9F2_9BACT</name>